<evidence type="ECO:0000256" key="1">
    <source>
        <dbReference type="SAM" id="MobiDB-lite"/>
    </source>
</evidence>
<reference evidence="2 3" key="1">
    <citation type="submission" date="2021-07" db="EMBL/GenBank/DDBJ databases">
        <title>The Aristolochia fimbriata genome: insights into angiosperm evolution, floral development and chemical biosynthesis.</title>
        <authorList>
            <person name="Jiao Y."/>
        </authorList>
    </citation>
    <scope>NUCLEOTIDE SEQUENCE [LARGE SCALE GENOMIC DNA]</scope>
    <source>
        <strain evidence="2">IBCAS-2021</strain>
        <tissue evidence="2">Leaf</tissue>
    </source>
</reference>
<sequence>MPRMEQRRDKSSVRFSKRRTKHHNGGTAWWFPLIARTSLFGGLLRCFVVEEEANGVGDEVELMGTSQVVLRAAQCAAPVCENV</sequence>
<organism evidence="2 3">
    <name type="scientific">Aristolochia fimbriata</name>
    <name type="common">White veined hardy Dutchman's pipe vine</name>
    <dbReference type="NCBI Taxonomy" id="158543"/>
    <lineage>
        <taxon>Eukaryota</taxon>
        <taxon>Viridiplantae</taxon>
        <taxon>Streptophyta</taxon>
        <taxon>Embryophyta</taxon>
        <taxon>Tracheophyta</taxon>
        <taxon>Spermatophyta</taxon>
        <taxon>Magnoliopsida</taxon>
        <taxon>Magnoliidae</taxon>
        <taxon>Piperales</taxon>
        <taxon>Aristolochiaceae</taxon>
        <taxon>Aristolochia</taxon>
    </lineage>
</organism>
<evidence type="ECO:0000313" key="3">
    <source>
        <dbReference type="Proteomes" id="UP000825729"/>
    </source>
</evidence>
<protein>
    <submittedName>
        <fullName evidence="2">Uncharacterized protein</fullName>
    </submittedName>
</protein>
<feature type="region of interest" description="Disordered" evidence="1">
    <location>
        <begin position="1"/>
        <end position="23"/>
    </location>
</feature>
<comment type="caution">
    <text evidence="2">The sequence shown here is derived from an EMBL/GenBank/DDBJ whole genome shotgun (WGS) entry which is preliminary data.</text>
</comment>
<dbReference type="AlphaFoldDB" id="A0AAV7ER71"/>
<accession>A0AAV7ER71</accession>
<keyword evidence="3" id="KW-1185">Reference proteome</keyword>
<feature type="compositionally biased region" description="Basic and acidic residues" evidence="1">
    <location>
        <begin position="1"/>
        <end position="12"/>
    </location>
</feature>
<dbReference type="Proteomes" id="UP000825729">
    <property type="component" value="Unassembled WGS sequence"/>
</dbReference>
<evidence type="ECO:0000313" key="2">
    <source>
        <dbReference type="EMBL" id="KAG9451243.1"/>
    </source>
</evidence>
<proteinExistence type="predicted"/>
<name>A0AAV7ER71_ARIFI</name>
<gene>
    <name evidence="2" type="ORF">H6P81_011208</name>
</gene>
<dbReference type="EMBL" id="JAINDJ010000004">
    <property type="protein sequence ID" value="KAG9451243.1"/>
    <property type="molecule type" value="Genomic_DNA"/>
</dbReference>